<feature type="transmembrane region" description="Helical" evidence="1">
    <location>
        <begin position="20"/>
        <end position="42"/>
    </location>
</feature>
<keyword evidence="1" id="KW-1133">Transmembrane helix</keyword>
<name>A0A1H6LYM0_9BACT</name>
<protein>
    <submittedName>
        <fullName evidence="2">Uncharacterized protein</fullName>
    </submittedName>
</protein>
<dbReference type="AlphaFoldDB" id="A0A1H6LYM0"/>
<evidence type="ECO:0000256" key="1">
    <source>
        <dbReference type="SAM" id="Phobius"/>
    </source>
</evidence>
<keyword evidence="1" id="KW-0812">Transmembrane</keyword>
<organism evidence="2 3">
    <name type="scientific">Akkermansia glycaniphila</name>
    <dbReference type="NCBI Taxonomy" id="1679444"/>
    <lineage>
        <taxon>Bacteria</taxon>
        <taxon>Pseudomonadati</taxon>
        <taxon>Verrucomicrobiota</taxon>
        <taxon>Verrucomicrobiia</taxon>
        <taxon>Verrucomicrobiales</taxon>
        <taxon>Akkermansiaceae</taxon>
        <taxon>Akkermansia</taxon>
    </lineage>
</organism>
<sequence length="53" mass="6080">MGMLMVLPYTVLLLIVNEWPSFLVIGWVANGVCCAAMSWIWVSRERRNAVVKR</sequence>
<accession>A0A1H6LYM0</accession>
<proteinExistence type="predicted"/>
<dbReference type="EMBL" id="LT629973">
    <property type="protein sequence ID" value="SEH93967.1"/>
    <property type="molecule type" value="Genomic_DNA"/>
</dbReference>
<dbReference type="Proteomes" id="UP000176204">
    <property type="component" value="Chromosome I"/>
</dbReference>
<reference evidence="3" key="1">
    <citation type="submission" date="2016-09" db="EMBL/GenBank/DDBJ databases">
        <authorList>
            <person name="Koehorst J."/>
        </authorList>
    </citation>
    <scope>NUCLEOTIDE SEQUENCE [LARGE SCALE GENOMIC DNA]</scope>
</reference>
<dbReference type="KEGG" id="agl:PYTT_1904"/>
<gene>
    <name evidence="2" type="ORF">PYTT_1904</name>
</gene>
<evidence type="ECO:0000313" key="2">
    <source>
        <dbReference type="EMBL" id="SEH93967.1"/>
    </source>
</evidence>
<keyword evidence="3" id="KW-1185">Reference proteome</keyword>
<keyword evidence="1" id="KW-0472">Membrane</keyword>
<evidence type="ECO:0000313" key="3">
    <source>
        <dbReference type="Proteomes" id="UP000176204"/>
    </source>
</evidence>